<reference evidence="2" key="1">
    <citation type="submission" date="2022-03" db="EMBL/GenBank/DDBJ databases">
        <authorList>
            <person name="Martin H S."/>
        </authorList>
    </citation>
    <scope>NUCLEOTIDE SEQUENCE</scope>
</reference>
<proteinExistence type="predicted"/>
<organism evidence="2 3">
    <name type="scientific">Iphiclides podalirius</name>
    <name type="common">scarce swallowtail</name>
    <dbReference type="NCBI Taxonomy" id="110791"/>
    <lineage>
        <taxon>Eukaryota</taxon>
        <taxon>Metazoa</taxon>
        <taxon>Ecdysozoa</taxon>
        <taxon>Arthropoda</taxon>
        <taxon>Hexapoda</taxon>
        <taxon>Insecta</taxon>
        <taxon>Pterygota</taxon>
        <taxon>Neoptera</taxon>
        <taxon>Endopterygota</taxon>
        <taxon>Lepidoptera</taxon>
        <taxon>Glossata</taxon>
        <taxon>Ditrysia</taxon>
        <taxon>Papilionoidea</taxon>
        <taxon>Papilionidae</taxon>
        <taxon>Papilioninae</taxon>
        <taxon>Iphiclides</taxon>
    </lineage>
</organism>
<protein>
    <recommendedName>
        <fullName evidence="4">Secreted protein</fullName>
    </recommendedName>
</protein>
<feature type="signal peptide" evidence="1">
    <location>
        <begin position="1"/>
        <end position="18"/>
    </location>
</feature>
<dbReference type="Proteomes" id="UP000837857">
    <property type="component" value="Chromosome 17"/>
</dbReference>
<keyword evidence="3" id="KW-1185">Reference proteome</keyword>
<evidence type="ECO:0008006" key="4">
    <source>
        <dbReference type="Google" id="ProtNLM"/>
    </source>
</evidence>
<feature type="non-terminal residue" evidence="2">
    <location>
        <position position="1"/>
    </location>
</feature>
<feature type="chain" id="PRO_5045590304" description="Secreted protein" evidence="1">
    <location>
        <begin position="19"/>
        <end position="94"/>
    </location>
</feature>
<gene>
    <name evidence="2" type="ORF">IPOD504_LOCUS5718</name>
</gene>
<evidence type="ECO:0000313" key="2">
    <source>
        <dbReference type="EMBL" id="CAH2047314.1"/>
    </source>
</evidence>
<sequence length="94" mass="10924">MKLCSVLGACLLMAVLLAQSVYLNFIHSSMRFNKSLCVPMHLRYREHALMVTFENKKYYRKREETHRVAVAKQSLFAVCCCQSRTLPNQCPPRN</sequence>
<evidence type="ECO:0000313" key="3">
    <source>
        <dbReference type="Proteomes" id="UP000837857"/>
    </source>
</evidence>
<name>A0ABN8I4W2_9NEOP</name>
<dbReference type="EMBL" id="OW152829">
    <property type="protein sequence ID" value="CAH2047314.1"/>
    <property type="molecule type" value="Genomic_DNA"/>
</dbReference>
<evidence type="ECO:0000256" key="1">
    <source>
        <dbReference type="SAM" id="SignalP"/>
    </source>
</evidence>
<keyword evidence="1" id="KW-0732">Signal</keyword>
<accession>A0ABN8I4W2</accession>